<comment type="caution">
    <text evidence="2">The sequence shown here is derived from an EMBL/GenBank/DDBJ whole genome shotgun (WGS) entry which is preliminary data.</text>
</comment>
<sequence length="59" mass="7029">MLPIYICSPSYMWSIISKEVKEKIVKEVTKVFEILMYITMLSRSLFMTILERIKVLVKN</sequence>
<dbReference type="EMBL" id="DTDH01000024">
    <property type="protein sequence ID" value="HGT97980.1"/>
    <property type="molecule type" value="Genomic_DNA"/>
</dbReference>
<name>A0A7J3MWV9_9CREN</name>
<evidence type="ECO:0000313" key="1">
    <source>
        <dbReference type="EMBL" id="HFQ78113.1"/>
    </source>
</evidence>
<accession>A0A7J3MWV9</accession>
<reference evidence="2" key="1">
    <citation type="journal article" date="2020" name="mSystems">
        <title>Genome- and Community-Level Interaction Insights into Carbon Utilization and Element Cycling Functions of Hydrothermarchaeota in Hydrothermal Sediment.</title>
        <authorList>
            <person name="Zhou Z."/>
            <person name="Liu Y."/>
            <person name="Xu W."/>
            <person name="Pan J."/>
            <person name="Luo Z.H."/>
            <person name="Li M."/>
        </authorList>
    </citation>
    <scope>NUCLEOTIDE SEQUENCE [LARGE SCALE GENOMIC DNA]</scope>
    <source>
        <strain evidence="1">SpSt-629</strain>
        <strain evidence="2">SpSt-688</strain>
    </source>
</reference>
<organism evidence="2">
    <name type="scientific">Ignisphaera aggregans</name>
    <dbReference type="NCBI Taxonomy" id="334771"/>
    <lineage>
        <taxon>Archaea</taxon>
        <taxon>Thermoproteota</taxon>
        <taxon>Thermoprotei</taxon>
        <taxon>Desulfurococcales</taxon>
        <taxon>Desulfurococcaceae</taxon>
        <taxon>Ignisphaera</taxon>
    </lineage>
</organism>
<dbReference type="AlphaFoldDB" id="A0A7J3MWV9"/>
<protein>
    <submittedName>
        <fullName evidence="2">Uncharacterized protein</fullName>
    </submittedName>
</protein>
<gene>
    <name evidence="1" type="ORF">ENT99_00220</name>
    <name evidence="2" type="ORF">ENU64_00930</name>
</gene>
<dbReference type="EMBL" id="DTAU01000008">
    <property type="protein sequence ID" value="HFQ78113.1"/>
    <property type="molecule type" value="Genomic_DNA"/>
</dbReference>
<evidence type="ECO:0000313" key="2">
    <source>
        <dbReference type="EMBL" id="HGT97980.1"/>
    </source>
</evidence>
<proteinExistence type="predicted"/>